<proteinExistence type="predicted"/>
<dbReference type="InterPro" id="IPR041539">
    <property type="entry name" value="CxC5"/>
</dbReference>
<dbReference type="EMBL" id="JBAHYK010001449">
    <property type="protein sequence ID" value="KAL0567980.1"/>
    <property type="molecule type" value="Genomic_DNA"/>
</dbReference>
<feature type="region of interest" description="Disordered" evidence="1">
    <location>
        <begin position="293"/>
        <end position="316"/>
    </location>
</feature>
<evidence type="ECO:0000259" key="2">
    <source>
        <dbReference type="Pfam" id="PF18718"/>
    </source>
</evidence>
<evidence type="ECO:0000313" key="3">
    <source>
        <dbReference type="EMBL" id="KAL0567980.1"/>
    </source>
</evidence>
<organism evidence="3 4">
    <name type="scientific">Marasmius crinis-equi</name>
    <dbReference type="NCBI Taxonomy" id="585013"/>
    <lineage>
        <taxon>Eukaryota</taxon>
        <taxon>Fungi</taxon>
        <taxon>Dikarya</taxon>
        <taxon>Basidiomycota</taxon>
        <taxon>Agaricomycotina</taxon>
        <taxon>Agaricomycetes</taxon>
        <taxon>Agaricomycetidae</taxon>
        <taxon>Agaricales</taxon>
        <taxon>Marasmiineae</taxon>
        <taxon>Marasmiaceae</taxon>
        <taxon>Marasmius</taxon>
    </lineage>
</organism>
<sequence>MEHLTLAQLSALSLPTSLSLFHLNTFIRISRFLRPEILINTKNPGAALVPEALPGHVARFLGACINLPLNNILNMWPVLKEVIWDGPEGKLQEGDQELFEKHGKVDESDDKHLDCTTKTRHYYSSTFADYIHLEQHTYIQRTLCELFTVWMVFAWVSAQNSANIYNHALSGLARDWCVGGESRFILSSEQAWRAFVLHALFCHASEHNIILTMSEAPGVDHDLRLKDAQVHRNDLVARSGLSERLHACGTCEKFISSDLPKAHLGLPPDHMALEDYRNLKGKGFFTLKKRLETANQSPGDGDDDDEIGLNGDPAHKSDLGNTQVKARFGWRRTHNEQLVVCTCGVIAARATMFGAEAISGVKDLLKSIYPDPRELPQVIFYENNCKLQAHLLATQDSYFKKVIMPVDVFHFECKHSSVRLKA</sequence>
<accession>A0ABR3EYH2</accession>
<dbReference type="Proteomes" id="UP001465976">
    <property type="component" value="Unassembled WGS sequence"/>
</dbReference>
<evidence type="ECO:0000313" key="4">
    <source>
        <dbReference type="Proteomes" id="UP001465976"/>
    </source>
</evidence>
<comment type="caution">
    <text evidence="3">The sequence shown here is derived from an EMBL/GenBank/DDBJ whole genome shotgun (WGS) entry which is preliminary data.</text>
</comment>
<evidence type="ECO:0000256" key="1">
    <source>
        <dbReference type="SAM" id="MobiDB-lite"/>
    </source>
</evidence>
<feature type="domain" description="CxC5 like cysteine cluster associated with KDZ" evidence="2">
    <location>
        <begin position="117"/>
        <end position="168"/>
    </location>
</feature>
<name>A0ABR3EYH2_9AGAR</name>
<reference evidence="3 4" key="1">
    <citation type="submission" date="2024-02" db="EMBL/GenBank/DDBJ databases">
        <title>A draft genome for the cacao thread blight pathogen Marasmius crinis-equi.</title>
        <authorList>
            <person name="Cohen S.P."/>
            <person name="Baruah I.K."/>
            <person name="Amoako-Attah I."/>
            <person name="Bukari Y."/>
            <person name="Meinhardt L.W."/>
            <person name="Bailey B.A."/>
        </authorList>
    </citation>
    <scope>NUCLEOTIDE SEQUENCE [LARGE SCALE GENOMIC DNA]</scope>
    <source>
        <strain evidence="3 4">GH-76</strain>
    </source>
</reference>
<keyword evidence="4" id="KW-1185">Reference proteome</keyword>
<protein>
    <recommendedName>
        <fullName evidence="2">CxC5 like cysteine cluster associated with KDZ domain-containing protein</fullName>
    </recommendedName>
</protein>
<gene>
    <name evidence="3" type="ORF">V5O48_014014</name>
</gene>
<dbReference type="Pfam" id="PF18718">
    <property type="entry name" value="CxC5"/>
    <property type="match status" value="1"/>
</dbReference>